<sequence>MACFTCGGFDSTRKVKLSFQSIRLGCLGHDMLLGQSNVLPQGRVRFIIGAQKKLELDGVLNEALFKRYEGCDYAEQVMHLNLMSKF</sequence>
<dbReference type="Proteomes" id="UP000004994">
    <property type="component" value="Chromosome 6"/>
</dbReference>
<organism evidence="1">
    <name type="scientific">Solanum lycopersicum</name>
    <name type="common">Tomato</name>
    <name type="synonym">Lycopersicon esculentum</name>
    <dbReference type="NCBI Taxonomy" id="4081"/>
    <lineage>
        <taxon>Eukaryota</taxon>
        <taxon>Viridiplantae</taxon>
        <taxon>Streptophyta</taxon>
        <taxon>Embryophyta</taxon>
        <taxon>Tracheophyta</taxon>
        <taxon>Spermatophyta</taxon>
        <taxon>Magnoliopsida</taxon>
        <taxon>eudicotyledons</taxon>
        <taxon>Gunneridae</taxon>
        <taxon>Pentapetalae</taxon>
        <taxon>asterids</taxon>
        <taxon>lamiids</taxon>
        <taxon>Solanales</taxon>
        <taxon>Solanaceae</taxon>
        <taxon>Solanoideae</taxon>
        <taxon>Solaneae</taxon>
        <taxon>Solanum</taxon>
        <taxon>Solanum subgen. Lycopersicon</taxon>
    </lineage>
</organism>
<dbReference type="Gramene" id="Solyc06g007465.1.1">
    <property type="protein sequence ID" value="Solyc06g007465.1.1"/>
    <property type="gene ID" value="Solyc06g007465.1"/>
</dbReference>
<reference evidence="1" key="2">
    <citation type="submission" date="2019-01" db="UniProtKB">
        <authorList>
            <consortium name="EnsemblPlants"/>
        </authorList>
    </citation>
    <scope>IDENTIFICATION</scope>
    <source>
        <strain evidence="1">cv. Heinz 1706</strain>
    </source>
</reference>
<dbReference type="AlphaFoldDB" id="A0A3Q7GP94"/>
<evidence type="ECO:0000313" key="1">
    <source>
        <dbReference type="EnsemblPlants" id="Solyc06g007465.1.1"/>
    </source>
</evidence>
<proteinExistence type="predicted"/>
<reference evidence="1" key="1">
    <citation type="journal article" date="2012" name="Nature">
        <title>The tomato genome sequence provides insights into fleshy fruit evolution.</title>
        <authorList>
            <consortium name="Tomato Genome Consortium"/>
        </authorList>
    </citation>
    <scope>NUCLEOTIDE SEQUENCE [LARGE SCALE GENOMIC DNA]</scope>
    <source>
        <strain evidence="1">cv. Heinz 1706</strain>
    </source>
</reference>
<accession>A0A3Q7GP94</accession>
<dbReference type="InParanoid" id="A0A3Q7GP94"/>
<keyword evidence="2" id="KW-1185">Reference proteome</keyword>
<protein>
    <submittedName>
        <fullName evidence="1">Uncharacterized protein</fullName>
    </submittedName>
</protein>
<dbReference type="EnsemblPlants" id="Solyc06g007465.1.1">
    <property type="protein sequence ID" value="Solyc06g007465.1.1"/>
    <property type="gene ID" value="Solyc06g007465.1"/>
</dbReference>
<name>A0A3Q7GP94_SOLLC</name>
<evidence type="ECO:0000313" key="2">
    <source>
        <dbReference type="Proteomes" id="UP000004994"/>
    </source>
</evidence>